<dbReference type="KEGG" id="psey:GU243_00345"/>
<dbReference type="InterPro" id="IPR051915">
    <property type="entry name" value="Cellulose_Degrad_GH3"/>
</dbReference>
<name>A0A6P1NJ46_9MICC</name>
<evidence type="ECO:0000256" key="2">
    <source>
        <dbReference type="ARBA" id="ARBA00005336"/>
    </source>
</evidence>
<dbReference type="Gene3D" id="3.20.20.300">
    <property type="entry name" value="Glycoside hydrolase, family 3, N-terminal domain"/>
    <property type="match status" value="1"/>
</dbReference>
<feature type="domain" description="Glycoside hydrolase family 3 C-terminal" evidence="9">
    <location>
        <begin position="457"/>
        <end position="625"/>
    </location>
</feature>
<dbReference type="GO" id="GO:0009251">
    <property type="term" value="P:glucan catabolic process"/>
    <property type="evidence" value="ECO:0007669"/>
    <property type="project" value="TreeGrafter"/>
</dbReference>
<dbReference type="PANTHER" id="PTHR30620">
    <property type="entry name" value="PERIPLASMIC BETA-GLUCOSIDASE-RELATED"/>
    <property type="match status" value="1"/>
</dbReference>
<evidence type="ECO:0000256" key="5">
    <source>
        <dbReference type="ARBA" id="ARBA00022801"/>
    </source>
</evidence>
<dbReference type="EMBL" id="CP047898">
    <property type="protein sequence ID" value="QHK18494.1"/>
    <property type="molecule type" value="Genomic_DNA"/>
</dbReference>
<dbReference type="SUPFAM" id="SSF52279">
    <property type="entry name" value="Beta-D-glucan exohydrolase, C-terminal domain"/>
    <property type="match status" value="1"/>
</dbReference>
<dbReference type="InterPro" id="IPR036962">
    <property type="entry name" value="Glyco_hydro_3_N_sf"/>
</dbReference>
<dbReference type="Pfam" id="PF01915">
    <property type="entry name" value="Glyco_hydro_3_C"/>
    <property type="match status" value="1"/>
</dbReference>
<dbReference type="Pfam" id="PF00933">
    <property type="entry name" value="Glyco_hydro_3"/>
    <property type="match status" value="1"/>
</dbReference>
<keyword evidence="6" id="KW-0326">Glycosidase</keyword>
<dbReference type="PANTHER" id="PTHR30620:SF16">
    <property type="entry name" value="LYSOSOMAL BETA GLUCOSIDASE"/>
    <property type="match status" value="1"/>
</dbReference>
<evidence type="ECO:0000256" key="4">
    <source>
        <dbReference type="ARBA" id="ARBA00022729"/>
    </source>
</evidence>
<dbReference type="Proteomes" id="UP000464186">
    <property type="component" value="Chromosome"/>
</dbReference>
<dbReference type="AlphaFoldDB" id="A0A6P1NJ46"/>
<dbReference type="InterPro" id="IPR001764">
    <property type="entry name" value="Glyco_hydro_3_N"/>
</dbReference>
<keyword evidence="5 10" id="KW-0378">Hydrolase</keyword>
<dbReference type="InterPro" id="IPR036881">
    <property type="entry name" value="Glyco_hydro_3_C_sf"/>
</dbReference>
<evidence type="ECO:0000256" key="6">
    <source>
        <dbReference type="ARBA" id="ARBA00023295"/>
    </source>
</evidence>
<dbReference type="PRINTS" id="PR00133">
    <property type="entry name" value="GLHYDRLASE3"/>
</dbReference>
<evidence type="ECO:0000313" key="11">
    <source>
        <dbReference type="Proteomes" id="UP000464186"/>
    </source>
</evidence>
<gene>
    <name evidence="10" type="ORF">GU243_00345</name>
</gene>
<evidence type="ECO:0000256" key="7">
    <source>
        <dbReference type="SAM" id="MobiDB-lite"/>
    </source>
</evidence>
<proteinExistence type="inferred from homology"/>
<feature type="region of interest" description="Disordered" evidence="7">
    <location>
        <begin position="1"/>
        <end position="26"/>
    </location>
</feature>
<comment type="similarity">
    <text evidence="2">Belongs to the glycosyl hydrolase 3 family.</text>
</comment>
<evidence type="ECO:0000256" key="1">
    <source>
        <dbReference type="ARBA" id="ARBA00000448"/>
    </source>
</evidence>
<evidence type="ECO:0000259" key="8">
    <source>
        <dbReference type="Pfam" id="PF00933"/>
    </source>
</evidence>
<dbReference type="GO" id="GO:0008422">
    <property type="term" value="F:beta-glucosidase activity"/>
    <property type="evidence" value="ECO:0007669"/>
    <property type="project" value="UniProtKB-EC"/>
</dbReference>
<dbReference type="SUPFAM" id="SSF51445">
    <property type="entry name" value="(Trans)glycosidases"/>
    <property type="match status" value="1"/>
</dbReference>
<dbReference type="InterPro" id="IPR002772">
    <property type="entry name" value="Glyco_hydro_3_C"/>
</dbReference>
<keyword evidence="4" id="KW-0732">Signal</keyword>
<comment type="catalytic activity">
    <reaction evidence="1">
        <text>Hydrolysis of terminal, non-reducing beta-D-glucosyl residues with release of beta-D-glucose.</text>
        <dbReference type="EC" id="3.2.1.21"/>
    </reaction>
</comment>
<dbReference type="InterPro" id="IPR017853">
    <property type="entry name" value="GH"/>
</dbReference>
<sequence length="632" mass="67122">MTKPLRTLTSPDGTVFRDLNNNGTMEPYENPKLAVAKRVADLVSRLSVEEKAGLMFQPMVEVGPHGELIEDAGMFGGKPTSHLLQERFVNHFNVLSIPGPGELAGWHNQVQQRAEQTPHGIPVTISTDPRHSFTDNMGASFAAGAFSQWPEPLGFGALDDAETTEHFADICRKEYRAVGIRAALHPTADLATEPRWARQSGTFGADAAVAGRQLAAMLRGFQGSGLSAESVACTTKHFPGGGPQKDGEDPHFDYGREQVYPGSNEAYHRGPFEAAFAAGTSAVMPYYGMPVGLEVNGKKVEEVGFGFNKDVITGILRGHYGYDGVVCTDWGLVSDGNLAGIPFPARAWGVEHLTASERAAKIIDAGCDQFGGENDTGLVLGLVRAGIVSEARLDESVARLLKVKFELGLFEDPFVNEAEAAGNVGRAEYIEAGFRVQQRSITLLKNAPAAAGSASDNDGGRGQSLPLATGIKVFLDGVAAAEASRYATVVETVEEADVAIVRLRTPFEPRTGNFLEQLFHAGSLEFDAATISKVSKLADAVPTVVDVYLERPAVMPEIAAAASVLTANYGSSDRALLSVLFGEAQPEGSLPFELPSSTAAIEAASPDVPNDTAAPLFECGFGLRYAAVPQEL</sequence>
<evidence type="ECO:0000313" key="10">
    <source>
        <dbReference type="EMBL" id="QHK18494.1"/>
    </source>
</evidence>
<dbReference type="EC" id="3.2.1.21" evidence="3"/>
<evidence type="ECO:0000256" key="3">
    <source>
        <dbReference type="ARBA" id="ARBA00012744"/>
    </source>
</evidence>
<evidence type="ECO:0000259" key="9">
    <source>
        <dbReference type="Pfam" id="PF01915"/>
    </source>
</evidence>
<reference evidence="10 11" key="1">
    <citation type="submission" date="2020-01" db="EMBL/GenBank/DDBJ databases">
        <title>Pseudarthrobacter psychrotolerans sp. nov., isolated from antarctic soil.</title>
        <authorList>
            <person name="Shin Y."/>
            <person name="Park W."/>
        </authorList>
    </citation>
    <scope>NUCLEOTIDE SEQUENCE [LARGE SCALE GENOMIC DNA]</scope>
    <source>
        <strain evidence="10 11">YJ56</strain>
    </source>
</reference>
<accession>A0A6P1NJ46</accession>
<feature type="domain" description="Glycoside hydrolase family 3 N-terminal" evidence="8">
    <location>
        <begin position="104"/>
        <end position="403"/>
    </location>
</feature>
<protein>
    <recommendedName>
        <fullName evidence="3">beta-glucosidase</fullName>
        <ecNumber evidence="3">3.2.1.21</ecNumber>
    </recommendedName>
</protein>
<organism evidence="10 11">
    <name type="scientific">Pseudarthrobacter psychrotolerans</name>
    <dbReference type="NCBI Taxonomy" id="2697569"/>
    <lineage>
        <taxon>Bacteria</taxon>
        <taxon>Bacillati</taxon>
        <taxon>Actinomycetota</taxon>
        <taxon>Actinomycetes</taxon>
        <taxon>Micrococcales</taxon>
        <taxon>Micrococcaceae</taxon>
        <taxon>Pseudarthrobacter</taxon>
    </lineage>
</organism>
<keyword evidence="11" id="KW-1185">Reference proteome</keyword>
<dbReference type="Gene3D" id="3.40.50.1700">
    <property type="entry name" value="Glycoside hydrolase family 3 C-terminal domain"/>
    <property type="match status" value="1"/>
</dbReference>